<dbReference type="EMBL" id="CP158299">
    <property type="protein sequence ID" value="XBV84886.1"/>
    <property type="molecule type" value="Genomic_DNA"/>
</dbReference>
<dbReference type="AlphaFoldDB" id="A0AAU7U8T6"/>
<gene>
    <name evidence="2" type="ORF">ABOD76_15765</name>
</gene>
<reference evidence="2" key="1">
    <citation type="submission" date="2024-06" db="EMBL/GenBank/DDBJ databases">
        <title>Draft Genome Sequence of Deinococcus sonorensis Type Strain KR-87, a Biofilm Producing Representative of the Genus Deinococcus.</title>
        <authorList>
            <person name="Boren L.S."/>
            <person name="Grosso R.A."/>
            <person name="Hugenberg-Cox A.N."/>
            <person name="Hill J.T.E."/>
            <person name="Albert C.M."/>
            <person name="Tuohy J.M."/>
        </authorList>
    </citation>
    <scope>NUCLEOTIDE SEQUENCE</scope>
    <source>
        <strain evidence="2">KR-87</strain>
    </source>
</reference>
<organism evidence="2">
    <name type="scientific">Deinococcus sonorensis KR-87</name>
    <dbReference type="NCBI Taxonomy" id="694439"/>
    <lineage>
        <taxon>Bacteria</taxon>
        <taxon>Thermotogati</taxon>
        <taxon>Deinococcota</taxon>
        <taxon>Deinococci</taxon>
        <taxon>Deinococcales</taxon>
        <taxon>Deinococcaceae</taxon>
        <taxon>Deinococcus</taxon>
    </lineage>
</organism>
<accession>A0AAU7U8T6</accession>
<evidence type="ECO:0000256" key="1">
    <source>
        <dbReference type="SAM" id="SignalP"/>
    </source>
</evidence>
<proteinExistence type="predicted"/>
<feature type="chain" id="PRO_5043392093" evidence="1">
    <location>
        <begin position="25"/>
        <end position="155"/>
    </location>
</feature>
<dbReference type="RefSeq" id="WP_350242923.1">
    <property type="nucleotide sequence ID" value="NZ_CP158299.1"/>
</dbReference>
<keyword evidence="1" id="KW-0732">Signal</keyword>
<dbReference type="KEGG" id="dsc:ABOD76_15765"/>
<protein>
    <submittedName>
        <fullName evidence="2">Uncharacterized protein</fullName>
    </submittedName>
</protein>
<name>A0AAU7U8T6_9DEIO</name>
<feature type="signal peptide" evidence="1">
    <location>
        <begin position="1"/>
        <end position="24"/>
    </location>
</feature>
<sequence>MKTRLQRLFTAGALLSSVLGSVQALSVPMSGWSASTPAQDTWNSDNGACVLQEMRLSQAFTSFQDAEAARKFALRIQQALMAQKLDAVVTQPVDRAGRWTVLAAYLFTKDGVQYRATQLYLSDAGKLRTVTGSTANGEASDCVAQMHDFLRYLAN</sequence>
<evidence type="ECO:0000313" key="2">
    <source>
        <dbReference type="EMBL" id="XBV84886.1"/>
    </source>
</evidence>